<gene>
    <name evidence="1" type="ORF">CCMP2556_LOCUS4263</name>
</gene>
<evidence type="ECO:0000313" key="2">
    <source>
        <dbReference type="Proteomes" id="UP001642484"/>
    </source>
</evidence>
<name>A0ABP0I099_9DINO</name>
<dbReference type="EMBL" id="CAXAMN010001736">
    <property type="protein sequence ID" value="CAK8995981.1"/>
    <property type="molecule type" value="Genomic_DNA"/>
</dbReference>
<keyword evidence="2" id="KW-1185">Reference proteome</keyword>
<sequence length="222" mass="24828">MDMKVGQPMKVELKDWRQAHVPKLCLTSSDEDESFHDAKKAVAKLVKQDGEVFVAACEVKRPQSLDTALGAPRNPGSLGHPEMCRRPCVYLSAYGTTCPNGNSCGYCHLSHTERRTTLDKRQREFLRSLEEGQLISVLLPHLQAKLTLGKVPAAAIHVIQYLEARKDRSWHAEVPENLDLVLGQMSFSWLISLFPFKNDPGFVDTLNCLLLAYATHIPAYGQ</sequence>
<organism evidence="1 2">
    <name type="scientific">Durusdinium trenchii</name>
    <dbReference type="NCBI Taxonomy" id="1381693"/>
    <lineage>
        <taxon>Eukaryota</taxon>
        <taxon>Sar</taxon>
        <taxon>Alveolata</taxon>
        <taxon>Dinophyceae</taxon>
        <taxon>Suessiales</taxon>
        <taxon>Symbiodiniaceae</taxon>
        <taxon>Durusdinium</taxon>
    </lineage>
</organism>
<accession>A0ABP0I099</accession>
<reference evidence="1 2" key="1">
    <citation type="submission" date="2024-02" db="EMBL/GenBank/DDBJ databases">
        <authorList>
            <person name="Chen Y."/>
            <person name="Shah S."/>
            <person name="Dougan E. K."/>
            <person name="Thang M."/>
            <person name="Chan C."/>
        </authorList>
    </citation>
    <scope>NUCLEOTIDE SEQUENCE [LARGE SCALE GENOMIC DNA]</scope>
</reference>
<dbReference type="InterPro" id="IPR000571">
    <property type="entry name" value="Znf_CCCH"/>
</dbReference>
<comment type="caution">
    <text evidence="1">The sequence shown here is derived from an EMBL/GenBank/DDBJ whole genome shotgun (WGS) entry which is preliminary data.</text>
</comment>
<protein>
    <submittedName>
        <fullName evidence="1">Uncharacterized protein</fullName>
    </submittedName>
</protein>
<proteinExistence type="predicted"/>
<dbReference type="PROSITE" id="PS50103">
    <property type="entry name" value="ZF_C3H1"/>
    <property type="match status" value="1"/>
</dbReference>
<evidence type="ECO:0000313" key="1">
    <source>
        <dbReference type="EMBL" id="CAK8995981.1"/>
    </source>
</evidence>
<dbReference type="Proteomes" id="UP001642484">
    <property type="component" value="Unassembled WGS sequence"/>
</dbReference>